<keyword evidence="1" id="KW-1133">Transmembrane helix</keyword>
<keyword evidence="1" id="KW-0472">Membrane</keyword>
<evidence type="ECO:0000313" key="2">
    <source>
        <dbReference type="EMBL" id="MED6245486.1"/>
    </source>
</evidence>
<dbReference type="Proteomes" id="UP001345963">
    <property type="component" value="Unassembled WGS sequence"/>
</dbReference>
<gene>
    <name evidence="2" type="ORF">ATANTOWER_003879</name>
</gene>
<feature type="transmembrane region" description="Helical" evidence="1">
    <location>
        <begin position="52"/>
        <end position="77"/>
    </location>
</feature>
<comment type="caution">
    <text evidence="2">The sequence shown here is derived from an EMBL/GenBank/DDBJ whole genome shotgun (WGS) entry which is preliminary data.</text>
</comment>
<protein>
    <submittedName>
        <fullName evidence="2">Uncharacterized protein</fullName>
    </submittedName>
</protein>
<dbReference type="EMBL" id="JAHUTI010040753">
    <property type="protein sequence ID" value="MED6245486.1"/>
    <property type="molecule type" value="Genomic_DNA"/>
</dbReference>
<sequence length="284" mass="30561">MLHCFAWRMAASSCQTVEKAPSFPRSLLQPLPHVVRRTPWLQSSGVRQTPRLLLQMMSFSVLLLLNSFLGFCVASSLSSSMLLEVSQMLQLLLLPLRVSATTSGPTPATAGLGNASAPAPERLLGFLCGFLSELRCASRGQLDASALASTVGWLDASAPVHAFGRLDATAAAPASVGQPDASGRMEDVQTPTLVSKAFQGLKERLIIILVTESSDEGFEDEPPPDPVPEQFKEKPVLVLVSASEGFPGAVFVKIKDYQPVGRRLHPFCQSPPLHHLLPRSPRLC</sequence>
<evidence type="ECO:0000313" key="3">
    <source>
        <dbReference type="Proteomes" id="UP001345963"/>
    </source>
</evidence>
<organism evidence="2 3">
    <name type="scientific">Ataeniobius toweri</name>
    <dbReference type="NCBI Taxonomy" id="208326"/>
    <lineage>
        <taxon>Eukaryota</taxon>
        <taxon>Metazoa</taxon>
        <taxon>Chordata</taxon>
        <taxon>Craniata</taxon>
        <taxon>Vertebrata</taxon>
        <taxon>Euteleostomi</taxon>
        <taxon>Actinopterygii</taxon>
        <taxon>Neopterygii</taxon>
        <taxon>Teleostei</taxon>
        <taxon>Neoteleostei</taxon>
        <taxon>Acanthomorphata</taxon>
        <taxon>Ovalentaria</taxon>
        <taxon>Atherinomorphae</taxon>
        <taxon>Cyprinodontiformes</taxon>
        <taxon>Goodeidae</taxon>
        <taxon>Ataeniobius</taxon>
    </lineage>
</organism>
<keyword evidence="3" id="KW-1185">Reference proteome</keyword>
<reference evidence="2 3" key="1">
    <citation type="submission" date="2021-07" db="EMBL/GenBank/DDBJ databases">
        <authorList>
            <person name="Palmer J.M."/>
        </authorList>
    </citation>
    <scope>NUCLEOTIDE SEQUENCE [LARGE SCALE GENOMIC DNA]</scope>
    <source>
        <strain evidence="2 3">AT_MEX2019</strain>
        <tissue evidence="2">Muscle</tissue>
    </source>
</reference>
<accession>A0ABU7B4U6</accession>
<keyword evidence="1" id="KW-0812">Transmembrane</keyword>
<evidence type="ECO:0000256" key="1">
    <source>
        <dbReference type="SAM" id="Phobius"/>
    </source>
</evidence>
<name>A0ABU7B4U6_9TELE</name>
<proteinExistence type="predicted"/>